<protein>
    <submittedName>
        <fullName evidence="1">Uncharacterized protein</fullName>
    </submittedName>
</protein>
<dbReference type="Proteomes" id="UP001056576">
    <property type="component" value="Segment"/>
</dbReference>
<reference evidence="1 2" key="1">
    <citation type="submission" date="2022-05" db="EMBL/GenBank/DDBJ databases">
        <authorList>
            <person name="Friedrich I."/>
            <person name="Poehlein A."/>
            <person name="Schneider D."/>
            <person name="Hertel R."/>
            <person name="Daniel R."/>
        </authorList>
    </citation>
    <scope>NUCLEOTIDE SEQUENCE [LARGE SCALE GENOMIC DNA]</scope>
</reference>
<evidence type="ECO:0000313" key="1">
    <source>
        <dbReference type="EMBL" id="USN15437.1"/>
    </source>
</evidence>
<accession>A0A9E7MSV0</accession>
<keyword evidence="2" id="KW-1185">Reference proteome</keyword>
<proteinExistence type="predicted"/>
<name>A0A9E7MSV0_9CAUD</name>
<sequence length="95" mass="10571">MTVVGIPNAAYESTLVMRTQGAHYAQAVQHLLDETAFDLMDDLDDDEADDPQAQAEVERDAFHRACDHYKSITVYAGHPPAESDDVSKLVKIHEE</sequence>
<dbReference type="EMBL" id="ON529857">
    <property type="protein sequence ID" value="USN15437.1"/>
    <property type="molecule type" value="Genomic_DNA"/>
</dbReference>
<gene>
    <name evidence="1" type="ORF">KIKIMORA_02910</name>
</gene>
<organism evidence="1 2">
    <name type="scientific">Brevundimonas phage vB_BpoS-Kikimora</name>
    <dbReference type="NCBI Taxonomy" id="2948601"/>
    <lineage>
        <taxon>Viruses</taxon>
        <taxon>Duplodnaviria</taxon>
        <taxon>Heunggongvirae</taxon>
        <taxon>Uroviricota</taxon>
        <taxon>Caudoviricetes</taxon>
        <taxon>Jeanschmidtviridae</taxon>
        <taxon>Kikimoravirus</taxon>
        <taxon>Kikimoravirus kikimora</taxon>
    </lineage>
</organism>
<evidence type="ECO:0000313" key="2">
    <source>
        <dbReference type="Proteomes" id="UP001056576"/>
    </source>
</evidence>